<evidence type="ECO:0000313" key="2">
    <source>
        <dbReference type="EMBL" id="KAL1132528.1"/>
    </source>
</evidence>
<accession>A0ABD0YMN1</accession>
<proteinExistence type="predicted"/>
<evidence type="ECO:0000313" key="3">
    <source>
        <dbReference type="Proteomes" id="UP001558652"/>
    </source>
</evidence>
<evidence type="ECO:0000256" key="1">
    <source>
        <dbReference type="SAM" id="SignalP"/>
    </source>
</evidence>
<feature type="chain" id="PRO_5044835639" evidence="1">
    <location>
        <begin position="35"/>
        <end position="168"/>
    </location>
</feature>
<reference evidence="2 3" key="1">
    <citation type="submission" date="2024-07" db="EMBL/GenBank/DDBJ databases">
        <title>Chromosome-level genome assembly of the water stick insect Ranatra chinensis (Heteroptera: Nepidae).</title>
        <authorList>
            <person name="Liu X."/>
        </authorList>
    </citation>
    <scope>NUCLEOTIDE SEQUENCE [LARGE SCALE GENOMIC DNA]</scope>
    <source>
        <strain evidence="2">Cailab_2021Rc</strain>
        <tissue evidence="2">Muscle</tissue>
    </source>
</reference>
<comment type="caution">
    <text evidence="2">The sequence shown here is derived from an EMBL/GenBank/DDBJ whole genome shotgun (WGS) entry which is preliminary data.</text>
</comment>
<keyword evidence="1" id="KW-0732">Signal</keyword>
<dbReference type="AlphaFoldDB" id="A0ABD0YMN1"/>
<dbReference type="EMBL" id="JBFDAA010000005">
    <property type="protein sequence ID" value="KAL1132528.1"/>
    <property type="molecule type" value="Genomic_DNA"/>
</dbReference>
<sequence length="168" mass="18021">MRRALYGLRKWVNFLAHQWVGPTFLLLGLAGAETSRVIVNCEEEASMKLNVRVREVVDTGCRGGGGGGRWGSRPGGGGPLCPLSHPPAAAWSVSLCGSVLLRLYLLPLSFLRPPLPLPVQGGQQPPQPQQQSIVAAGAQPTYYQLPNNPSQDVQPDRPIGYGAFGVVW</sequence>
<feature type="signal peptide" evidence="1">
    <location>
        <begin position="1"/>
        <end position="34"/>
    </location>
</feature>
<keyword evidence="3" id="KW-1185">Reference proteome</keyword>
<name>A0ABD0YMN1_9HEMI</name>
<protein>
    <submittedName>
        <fullName evidence="2">Uncharacterized protein</fullName>
    </submittedName>
</protein>
<organism evidence="2 3">
    <name type="scientific">Ranatra chinensis</name>
    <dbReference type="NCBI Taxonomy" id="642074"/>
    <lineage>
        <taxon>Eukaryota</taxon>
        <taxon>Metazoa</taxon>
        <taxon>Ecdysozoa</taxon>
        <taxon>Arthropoda</taxon>
        <taxon>Hexapoda</taxon>
        <taxon>Insecta</taxon>
        <taxon>Pterygota</taxon>
        <taxon>Neoptera</taxon>
        <taxon>Paraneoptera</taxon>
        <taxon>Hemiptera</taxon>
        <taxon>Heteroptera</taxon>
        <taxon>Panheteroptera</taxon>
        <taxon>Nepomorpha</taxon>
        <taxon>Nepidae</taxon>
        <taxon>Ranatrinae</taxon>
        <taxon>Ranatra</taxon>
    </lineage>
</organism>
<dbReference type="Proteomes" id="UP001558652">
    <property type="component" value="Unassembled WGS sequence"/>
</dbReference>
<gene>
    <name evidence="2" type="ORF">AAG570_010483</name>
</gene>